<evidence type="ECO:0000313" key="3">
    <source>
        <dbReference type="Proteomes" id="UP000543030"/>
    </source>
</evidence>
<gene>
    <name evidence="2" type="ORF">HNQ50_002087</name>
</gene>
<dbReference type="SUPFAM" id="SSF49478">
    <property type="entry name" value="Cna protein B-type domain"/>
    <property type="match status" value="1"/>
</dbReference>
<evidence type="ECO:0000256" key="1">
    <source>
        <dbReference type="SAM" id="SignalP"/>
    </source>
</evidence>
<sequence>MTRIQSLLALCALPLAIYTGQALAEDMAQALQPQQTENGGSFITGGVGDEEMAQLKSTRADYNLHVLFTGKSGEFQSGVKVQIANTKGDVVLDTTTTGPYLYAKLPAGKYKINATLDDRTQSRSVQLAGRSGGDTHIVF</sequence>
<organism evidence="2 3">
    <name type="scientific">Silvimonas terrae</name>
    <dbReference type="NCBI Taxonomy" id="300266"/>
    <lineage>
        <taxon>Bacteria</taxon>
        <taxon>Pseudomonadati</taxon>
        <taxon>Pseudomonadota</taxon>
        <taxon>Betaproteobacteria</taxon>
        <taxon>Neisseriales</taxon>
        <taxon>Chitinibacteraceae</taxon>
        <taxon>Silvimonas</taxon>
    </lineage>
</organism>
<feature type="chain" id="PRO_5032829160" description="Carboxypeptidase regulatory-like domain-containing protein" evidence="1">
    <location>
        <begin position="25"/>
        <end position="139"/>
    </location>
</feature>
<evidence type="ECO:0000313" key="2">
    <source>
        <dbReference type="EMBL" id="MBB5191357.1"/>
    </source>
</evidence>
<dbReference type="EMBL" id="JACHHN010000004">
    <property type="protein sequence ID" value="MBB5191357.1"/>
    <property type="molecule type" value="Genomic_DNA"/>
</dbReference>
<feature type="signal peptide" evidence="1">
    <location>
        <begin position="1"/>
        <end position="24"/>
    </location>
</feature>
<dbReference type="Proteomes" id="UP000543030">
    <property type="component" value="Unassembled WGS sequence"/>
</dbReference>
<name>A0A840RED5_9NEIS</name>
<accession>A0A840RED5</accession>
<keyword evidence="1" id="KW-0732">Signal</keyword>
<dbReference type="AlphaFoldDB" id="A0A840RED5"/>
<proteinExistence type="predicted"/>
<dbReference type="RefSeq" id="WP_184100284.1">
    <property type="nucleotide sequence ID" value="NZ_JACHHN010000004.1"/>
</dbReference>
<protein>
    <recommendedName>
        <fullName evidence="4">Carboxypeptidase regulatory-like domain-containing protein</fullName>
    </recommendedName>
</protein>
<evidence type="ECO:0008006" key="4">
    <source>
        <dbReference type="Google" id="ProtNLM"/>
    </source>
</evidence>
<keyword evidence="3" id="KW-1185">Reference proteome</keyword>
<comment type="caution">
    <text evidence="2">The sequence shown here is derived from an EMBL/GenBank/DDBJ whole genome shotgun (WGS) entry which is preliminary data.</text>
</comment>
<reference evidence="2 3" key="1">
    <citation type="submission" date="2020-08" db="EMBL/GenBank/DDBJ databases">
        <title>Genomic Encyclopedia of Type Strains, Phase IV (KMG-IV): sequencing the most valuable type-strain genomes for metagenomic binning, comparative biology and taxonomic classification.</title>
        <authorList>
            <person name="Goeker M."/>
        </authorList>
    </citation>
    <scope>NUCLEOTIDE SEQUENCE [LARGE SCALE GENOMIC DNA]</scope>
    <source>
        <strain evidence="2 3">DSM 18233</strain>
    </source>
</reference>